<dbReference type="Gene3D" id="3.30.565.10">
    <property type="entry name" value="Histidine kinase-like ATPase, C-terminal domain"/>
    <property type="match status" value="1"/>
</dbReference>
<evidence type="ECO:0000313" key="4">
    <source>
        <dbReference type="EMBL" id="MBK9984926.1"/>
    </source>
</evidence>
<dbReference type="GO" id="GO:0000155">
    <property type="term" value="F:phosphorelay sensor kinase activity"/>
    <property type="evidence" value="ECO:0007669"/>
    <property type="project" value="InterPro"/>
</dbReference>
<comment type="caution">
    <text evidence="4">The sequence shown here is derived from an EMBL/GenBank/DDBJ whole genome shotgun (WGS) entry which is preliminary data.</text>
</comment>
<proteinExistence type="predicted"/>
<dbReference type="Gene3D" id="2.60.40.10">
    <property type="entry name" value="Immunoglobulins"/>
    <property type="match status" value="1"/>
</dbReference>
<feature type="transmembrane region" description="Helical" evidence="1">
    <location>
        <begin position="730"/>
        <end position="747"/>
    </location>
</feature>
<evidence type="ECO:0000256" key="1">
    <source>
        <dbReference type="SAM" id="Phobius"/>
    </source>
</evidence>
<evidence type="ECO:0000313" key="5">
    <source>
        <dbReference type="Proteomes" id="UP000808337"/>
    </source>
</evidence>
<keyword evidence="4" id="KW-0808">Transferase</keyword>
<dbReference type="SUPFAM" id="SSF50998">
    <property type="entry name" value="Quinoprotein alcohol dehydrogenase-like"/>
    <property type="match status" value="1"/>
</dbReference>
<dbReference type="GO" id="GO:0016020">
    <property type="term" value="C:membrane"/>
    <property type="evidence" value="ECO:0007669"/>
    <property type="project" value="InterPro"/>
</dbReference>
<dbReference type="Pfam" id="PF06580">
    <property type="entry name" value="His_kinase"/>
    <property type="match status" value="1"/>
</dbReference>
<dbReference type="AlphaFoldDB" id="A0A9D7XSD6"/>
<dbReference type="InterPro" id="IPR003594">
    <property type="entry name" value="HATPase_dom"/>
</dbReference>
<protein>
    <submittedName>
        <fullName evidence="4">Histidine kinase</fullName>
    </submittedName>
</protein>
<name>A0A9D7XSD6_9BACT</name>
<keyword evidence="4" id="KW-0418">Kinase</keyword>
<dbReference type="InterPro" id="IPR013783">
    <property type="entry name" value="Ig-like_fold"/>
</dbReference>
<gene>
    <name evidence="4" type="ORF">IPP15_21610</name>
</gene>
<accession>A0A9D7XSD6</accession>
<dbReference type="PANTHER" id="PTHR34220:SF7">
    <property type="entry name" value="SENSOR HISTIDINE KINASE YPDA"/>
    <property type="match status" value="1"/>
</dbReference>
<dbReference type="SUPFAM" id="SSF63829">
    <property type="entry name" value="Calcium-dependent phosphotriesterase"/>
    <property type="match status" value="1"/>
</dbReference>
<dbReference type="Pfam" id="PF02518">
    <property type="entry name" value="HATPase_c"/>
    <property type="match status" value="1"/>
</dbReference>
<dbReference type="InterPro" id="IPR015943">
    <property type="entry name" value="WD40/YVTN_repeat-like_dom_sf"/>
</dbReference>
<evidence type="ECO:0000259" key="3">
    <source>
        <dbReference type="Pfam" id="PF06580"/>
    </source>
</evidence>
<feature type="domain" description="Signal transduction histidine kinase internal region" evidence="3">
    <location>
        <begin position="768"/>
        <end position="847"/>
    </location>
</feature>
<dbReference type="EMBL" id="JADKGY010000032">
    <property type="protein sequence ID" value="MBK9984926.1"/>
    <property type="molecule type" value="Genomic_DNA"/>
</dbReference>
<keyword evidence="1" id="KW-0472">Membrane</keyword>
<evidence type="ECO:0000259" key="2">
    <source>
        <dbReference type="Pfam" id="PF02518"/>
    </source>
</evidence>
<keyword evidence="1" id="KW-0812">Transmembrane</keyword>
<dbReference type="SUPFAM" id="SSF55874">
    <property type="entry name" value="ATPase domain of HSP90 chaperone/DNA topoisomerase II/histidine kinase"/>
    <property type="match status" value="1"/>
</dbReference>
<dbReference type="InterPro" id="IPR036890">
    <property type="entry name" value="HATPase_C_sf"/>
</dbReference>
<dbReference type="InterPro" id="IPR010559">
    <property type="entry name" value="Sig_transdc_His_kin_internal"/>
</dbReference>
<dbReference type="Proteomes" id="UP000808337">
    <property type="component" value="Unassembled WGS sequence"/>
</dbReference>
<organism evidence="4 5">
    <name type="scientific">Candidatus Opimibacter skivensis</name>
    <dbReference type="NCBI Taxonomy" id="2982028"/>
    <lineage>
        <taxon>Bacteria</taxon>
        <taxon>Pseudomonadati</taxon>
        <taxon>Bacteroidota</taxon>
        <taxon>Saprospiria</taxon>
        <taxon>Saprospirales</taxon>
        <taxon>Saprospiraceae</taxon>
        <taxon>Candidatus Opimibacter</taxon>
    </lineage>
</organism>
<reference evidence="4 5" key="1">
    <citation type="submission" date="2020-10" db="EMBL/GenBank/DDBJ databases">
        <title>Connecting structure to function with the recovery of over 1000 high-quality activated sludge metagenome-assembled genomes encoding full-length rRNA genes using long-read sequencing.</title>
        <authorList>
            <person name="Singleton C.M."/>
            <person name="Petriglieri F."/>
            <person name="Kristensen J.M."/>
            <person name="Kirkegaard R.H."/>
            <person name="Michaelsen T.Y."/>
            <person name="Andersen M.H."/>
            <person name="Karst S.M."/>
            <person name="Dueholm M.S."/>
            <person name="Nielsen P.H."/>
            <person name="Albertsen M."/>
        </authorList>
    </citation>
    <scope>NUCLEOTIDE SEQUENCE [LARGE SCALE GENOMIC DNA]</scope>
    <source>
        <strain evidence="4">Ribe_18-Q3-R11-54_MAXAC.273</strain>
    </source>
</reference>
<dbReference type="InterPro" id="IPR050640">
    <property type="entry name" value="Bact_2-comp_sensor_kinase"/>
</dbReference>
<dbReference type="Gene3D" id="2.130.10.10">
    <property type="entry name" value="YVTN repeat-like/Quinoprotein amine dehydrogenase"/>
    <property type="match status" value="2"/>
</dbReference>
<dbReference type="PANTHER" id="PTHR34220">
    <property type="entry name" value="SENSOR HISTIDINE KINASE YPDA"/>
    <property type="match status" value="1"/>
</dbReference>
<sequence length="971" mass="112357">MEVSAQQYFRTELSVINGLGQGDVHHISQDSLGYVWITQQHGVARFNGREFIQIEANPADSTSLPTTEVYHITHLPDGNAWFSHQKGISFYNRKENRFTNYGRRQGLHCDIVNETFTDGDSILFAAHWYGYDRIHLNTWKTDWLRPFPEIQDSLFRHRSYNLPNHPKQNPYNSNQLFSIHKNDLYVLDKRTLRFTKLTDFQIGVSPLIKDAFFLLEYEWADSSNLLLNFFPNDGTVYTYNLVTRKLSPLKIIDGIHLWINKIQKTGDHTFLCAEQSLGAFRLWTTNNQIEIIDSTLKQKTFASFFLDRQGVLWVGEHGYAFRYEPSQIATFIGGSAYQFLTHITDPETGTIVAISYIDPKVLQFEKGVFKEISFPPIKGLSSNIFFHEGIHKFINLTGEYLNIFHPLTKDYSKIKLTGLKNVDHVNDFATASDGFYVAIGDEVYFIDFNGRAQLILQSKKRIYEVEVYNGKLFFSTLGHLNVFDLKQGDTKEILHLDDYTLIPLLVHRDILYILWRAKLKYVELDSPGYSIRDSGLDGRFPDQTFLQMNISGDDLLISAEFRMIRINTSSFKVLKSYSYLDQIDIGYWDDIFTTIQGRYYVSTDSKKIIAFPVQLKRPSFLSYQVEAIEINGKNRIFNKNSYHLDDDENNIVIKSDAVYTSVFDKLTYYYRNTTLAEDWIQMKSDILQLLNQKPGKYSIDLKVVDRYDQERIIEKAAVFEIFPAWYQSRWFYAFIILSCLALIYGLYQYRLKQIQKNYDYQTKLQQLEMTALKAKMNPHFIFNCLNSIKGLILIGDTDKAVNYIGTFSKLVRSSLDSSDEKLITLKEEIDIAENYLALEHLRFGSKLAWNISRPDEALLLGIKLPPFVLQPLIENAIVHGMAYAHHDGFVRIITLKEKDIIRIKIIDNGIGLTQAKKINVHKEHQTRKHLGVSLVQQRLAIIHASLKIYEHMDSQGSVAGTISEIIIPYPT</sequence>
<feature type="domain" description="Histidine kinase/HSP90-like ATPase" evidence="2">
    <location>
        <begin position="868"/>
        <end position="951"/>
    </location>
</feature>
<dbReference type="InterPro" id="IPR011047">
    <property type="entry name" value="Quinoprotein_ADH-like_sf"/>
</dbReference>
<keyword evidence="1" id="KW-1133">Transmembrane helix</keyword>